<protein>
    <recommendedName>
        <fullName evidence="2">Nucleotidyltransferase domain-containing protein</fullName>
    </recommendedName>
</protein>
<evidence type="ECO:0000313" key="1">
    <source>
        <dbReference type="EMBL" id="ATW70760.1"/>
    </source>
</evidence>
<name>A0AAD0AWX2_FAUOS</name>
<dbReference type="PANTHER" id="PTHR34817:SF2">
    <property type="entry name" value="NUCLEOTIDYLTRANSFERASE"/>
    <property type="match status" value="1"/>
</dbReference>
<organism evidence="1">
    <name type="scientific">Faucicola osloensis</name>
    <name type="common">Moraxella osloensis</name>
    <dbReference type="NCBI Taxonomy" id="34062"/>
    <lineage>
        <taxon>Bacteria</taxon>
        <taxon>Pseudomonadati</taxon>
        <taxon>Pseudomonadota</taxon>
        <taxon>Gammaproteobacteria</taxon>
        <taxon>Moraxellales</taxon>
        <taxon>Moraxellaceae</taxon>
        <taxon>Faucicola</taxon>
    </lineage>
</organism>
<dbReference type="EMBL" id="CP024176">
    <property type="protein sequence ID" value="ATW70760.1"/>
    <property type="molecule type" value="Genomic_DNA"/>
</dbReference>
<sequence length="168" mass="19548">MTNNLSNNIPITLIIYQVCQDKGVKPLHAIESGSRAWGFASPDSDYDVRLIYRHEPDWYLRLYAGKDTFEFIENDLFNVPFDIGGWDVRKALQLLHKSNAVIFEWFNSPIMYHSDNQFLQAIQAVQNEFFDPKAIFYHYQGMAKNASGELELDKPIKLKNGFICFERC</sequence>
<dbReference type="PANTHER" id="PTHR34817">
    <property type="entry name" value="NUCLEOTIDYLTRANSFERASE"/>
    <property type="match status" value="1"/>
</dbReference>
<gene>
    <name evidence="1" type="ORF">YHS_11915</name>
</gene>
<reference evidence="1" key="1">
    <citation type="submission" date="2017-11" db="EMBL/GenBank/DDBJ databases">
        <title>Complete Genome Sequence from Moraxella oslensis YHS isolated from human skin.</title>
        <authorList>
            <person name="Lee K."/>
            <person name="Lim J.Y."/>
            <person name="Hwang I."/>
        </authorList>
    </citation>
    <scope>NUCLEOTIDE SEQUENCE</scope>
    <source>
        <strain evidence="1">YHS</strain>
    </source>
</reference>
<evidence type="ECO:0008006" key="2">
    <source>
        <dbReference type="Google" id="ProtNLM"/>
    </source>
</evidence>
<dbReference type="InterPro" id="IPR018775">
    <property type="entry name" value="RlaP"/>
</dbReference>
<dbReference type="SUPFAM" id="SSF81301">
    <property type="entry name" value="Nucleotidyltransferase"/>
    <property type="match status" value="1"/>
</dbReference>
<dbReference type="Pfam" id="PF10127">
    <property type="entry name" value="RlaP"/>
    <property type="match status" value="1"/>
</dbReference>
<dbReference type="InterPro" id="IPR043519">
    <property type="entry name" value="NT_sf"/>
</dbReference>
<proteinExistence type="predicted"/>
<dbReference type="AlphaFoldDB" id="A0AAD0AWX2"/>
<accession>A0AAD0AWX2</accession>
<dbReference type="CDD" id="cd05403">
    <property type="entry name" value="NT_KNTase_like"/>
    <property type="match status" value="1"/>
</dbReference>